<feature type="region of interest" description="Disordered" evidence="1">
    <location>
        <begin position="45"/>
        <end position="100"/>
    </location>
</feature>
<organism evidence="3 4">
    <name type="scientific">Syntrophothermus lipocalidus (strain DSM 12680 / TGB-C1)</name>
    <dbReference type="NCBI Taxonomy" id="643648"/>
    <lineage>
        <taxon>Bacteria</taxon>
        <taxon>Bacillati</taxon>
        <taxon>Bacillota</taxon>
        <taxon>Clostridia</taxon>
        <taxon>Eubacteriales</taxon>
        <taxon>Syntrophomonadaceae</taxon>
        <taxon>Syntrophothermus</taxon>
    </lineage>
</organism>
<dbReference type="EMBL" id="CP002048">
    <property type="protein sequence ID" value="ADI02121.1"/>
    <property type="molecule type" value="Genomic_DNA"/>
</dbReference>
<gene>
    <name evidence="3" type="ordered locus">Slip_1358</name>
</gene>
<dbReference type="Proteomes" id="UP000000378">
    <property type="component" value="Chromosome"/>
</dbReference>
<evidence type="ECO:0000313" key="4">
    <source>
        <dbReference type="Proteomes" id="UP000000378"/>
    </source>
</evidence>
<accession>D7CN36</accession>
<protein>
    <submittedName>
        <fullName evidence="3">Uncharacterized protein</fullName>
    </submittedName>
</protein>
<evidence type="ECO:0000313" key="3">
    <source>
        <dbReference type="EMBL" id="ADI02121.1"/>
    </source>
</evidence>
<feature type="transmembrane region" description="Helical" evidence="2">
    <location>
        <begin position="12"/>
        <end position="31"/>
    </location>
</feature>
<name>D7CN36_SYNLT</name>
<proteinExistence type="predicted"/>
<keyword evidence="2" id="KW-0472">Membrane</keyword>
<keyword evidence="2" id="KW-0812">Transmembrane</keyword>
<dbReference type="HOGENOM" id="CLU_1250110_0_0_9"/>
<reference evidence="3 4" key="2">
    <citation type="journal article" date="2010" name="Stand. Genomic Sci.">
        <title>Complete genome sequence of Syntrophothermus lipocalidus type strain (TGB-C1).</title>
        <authorList>
            <person name="Djao O.D."/>
            <person name="Zhang X."/>
            <person name="Lucas S."/>
            <person name="Lapidus A."/>
            <person name="Del Rio T.G."/>
            <person name="Nolan M."/>
            <person name="Tice H."/>
            <person name="Cheng J.F."/>
            <person name="Han C."/>
            <person name="Tapia R."/>
            <person name="Goodwin L."/>
            <person name="Pitluck S."/>
            <person name="Liolios K."/>
            <person name="Ivanova N."/>
            <person name="Mavromatis K."/>
            <person name="Mikhailova N."/>
            <person name="Ovchinnikova G."/>
            <person name="Pati A."/>
            <person name="Brambilla E."/>
            <person name="Chen A."/>
            <person name="Palaniappan K."/>
            <person name="Land M."/>
            <person name="Hauser L."/>
            <person name="Chang Y.J."/>
            <person name="Jeffries C.D."/>
            <person name="Rohde M."/>
            <person name="Sikorski J."/>
            <person name="Spring S."/>
            <person name="Goker M."/>
            <person name="Detter J.C."/>
            <person name="Woyke T."/>
            <person name="Bristow J."/>
            <person name="Eisen J.A."/>
            <person name="Markowitz V."/>
            <person name="Hugenholtz P."/>
            <person name="Kyrpides N.C."/>
            <person name="Klenk H.P."/>
        </authorList>
    </citation>
    <scope>NUCLEOTIDE SEQUENCE [LARGE SCALE GENOMIC DNA]</scope>
    <source>
        <strain evidence="4">DSM 12680 / TGB-C1</strain>
    </source>
</reference>
<evidence type="ECO:0000256" key="2">
    <source>
        <dbReference type="SAM" id="Phobius"/>
    </source>
</evidence>
<dbReference type="SUPFAM" id="SSF49785">
    <property type="entry name" value="Galactose-binding domain-like"/>
    <property type="match status" value="1"/>
</dbReference>
<dbReference type="RefSeq" id="WP_013175523.1">
    <property type="nucleotide sequence ID" value="NC_014220.1"/>
</dbReference>
<keyword evidence="2" id="KW-1133">Transmembrane helix</keyword>
<reference evidence="4" key="1">
    <citation type="journal article" date="2010" name="Stand. Genomic Sci.">
        <title>Complete genome sequence of Syntrophothermus lipocalidus type strain (TGB-C1T).</title>
        <authorList>
            <consortium name="US DOE Joint Genome Institute (JGI-PGF)"/>
            <person name="Djao O."/>
            <person name="Zhang X."/>
            <person name="Lucas S."/>
            <person name="Lapidus A."/>
            <person name="Glavina Del Rio T."/>
            <person name="Nolan M."/>
            <person name="Tice H."/>
            <person name="Cheng J."/>
            <person name="Han C."/>
            <person name="Tapia R."/>
            <person name="Goodwin L."/>
            <person name="Pitluck S."/>
            <person name="Liolios K."/>
            <person name="Ivanova N."/>
            <person name="Mavromatis K."/>
            <person name="Mikhailova N."/>
            <person name="Ovchinnikova G."/>
            <person name="Pati A."/>
            <person name="Brambilla E."/>
            <person name="Chen A."/>
            <person name="Palaniappan K."/>
            <person name="Land M."/>
            <person name="Hauser L."/>
            <person name="Chang Y."/>
            <person name="Jeffries C."/>
            <person name="Rohde M."/>
            <person name="Sikorski J."/>
            <person name="Spring S."/>
            <person name="Goker M."/>
            <person name="Detter J."/>
            <person name="Woyke T."/>
            <person name="Bristow J."/>
            <person name="Eisen J."/>
            <person name="Markowitz V."/>
            <person name="Hugenholtz P."/>
            <person name="Kyrpides N."/>
            <person name="Klenk H."/>
        </authorList>
    </citation>
    <scope>NUCLEOTIDE SEQUENCE [LARGE SCALE GENOMIC DNA]</scope>
    <source>
        <strain evidence="4">DSM 12680 / TGB-C1</strain>
    </source>
</reference>
<sequence length="221" mass="23662">MSESSKGLTTYRIFLGMLALIIVLGVGFALGMRFEQRFATETMTTGVADNGELPSSNGKSDSVESKKHNTPATVSRDVSNEAGDSKEPKSKGLAQDNEGDNTVDLFEDLRPFTGKRATGVVISGVSYNSGYIAEYYNPPVRWNLDGNFKTVKLAVGVPDDAYYSEGSFDVLLDEEIVGRYGVSKDGGLKEFTIDVAGGRILVVSGSSHTVAVVKAIGEKKE</sequence>
<evidence type="ECO:0000256" key="1">
    <source>
        <dbReference type="SAM" id="MobiDB-lite"/>
    </source>
</evidence>
<keyword evidence="4" id="KW-1185">Reference proteome</keyword>
<dbReference type="AlphaFoldDB" id="D7CN36"/>
<dbReference type="STRING" id="643648.Slip_1358"/>
<dbReference type="InterPro" id="IPR008979">
    <property type="entry name" value="Galactose-bd-like_sf"/>
</dbReference>
<feature type="compositionally biased region" description="Polar residues" evidence="1">
    <location>
        <begin position="45"/>
        <end position="60"/>
    </location>
</feature>
<dbReference type="KEGG" id="slp:Slip_1358"/>